<keyword evidence="4" id="KW-0158">Chromosome</keyword>
<dbReference type="OrthoDB" id="5987638at2759"/>
<dbReference type="HOGENOM" id="CLU_033334_2_0_1"/>
<dbReference type="Ensembl" id="ENSONIT00000019784.2">
    <property type="protein sequence ID" value="ENSONIP00000019767.1"/>
    <property type="gene ID" value="ENSONIG00000015707.2"/>
</dbReference>
<keyword evidence="9" id="KW-0995">Kinetochore</keyword>
<evidence type="ECO:0000256" key="3">
    <source>
        <dbReference type="ARBA" id="ARBA00007716"/>
    </source>
</evidence>
<dbReference type="PANTHER" id="PTHR48118:SF1">
    <property type="entry name" value="SPINDLE AND KINETOCHORE-ASSOCIATED PROTEIN 3"/>
    <property type="match status" value="1"/>
</dbReference>
<keyword evidence="8" id="KW-0498">Mitosis</keyword>
<dbReference type="InParanoid" id="I3KF72"/>
<evidence type="ECO:0000256" key="5">
    <source>
        <dbReference type="ARBA" id="ARBA00022490"/>
    </source>
</evidence>
<dbReference type="AlphaFoldDB" id="I3KF72"/>
<gene>
    <name evidence="14" type="primary">ska3</name>
</gene>
<dbReference type="STRING" id="8128.ENSONIP00000019767"/>
<feature type="compositionally biased region" description="Polar residues" evidence="13">
    <location>
        <begin position="350"/>
        <end position="371"/>
    </location>
</feature>
<evidence type="ECO:0000256" key="9">
    <source>
        <dbReference type="ARBA" id="ARBA00022838"/>
    </source>
</evidence>
<keyword evidence="7" id="KW-0493">Microtubule</keyword>
<dbReference type="GO" id="GO:0000940">
    <property type="term" value="C:outer kinetochore"/>
    <property type="evidence" value="ECO:0007669"/>
    <property type="project" value="InterPro"/>
</dbReference>
<proteinExistence type="inferred from homology"/>
<evidence type="ECO:0000256" key="13">
    <source>
        <dbReference type="SAM" id="MobiDB-lite"/>
    </source>
</evidence>
<dbReference type="PANTHER" id="PTHR48118">
    <property type="entry name" value="SPINDLE AND KINETOCHORE-ASSOCIATED PROTEIN 3"/>
    <property type="match status" value="1"/>
</dbReference>
<keyword evidence="10" id="KW-0206">Cytoskeleton</keyword>
<keyword evidence="12" id="KW-0137">Centromere</keyword>
<sequence length="604" mass="68035">MDSTTQFFSKLKKLAVTLESETAKLQLAFENRNSGDDDDDSEKTARAMRAYHEVNCDVGNLKGQIQDALAQQKAKNNEASSFIKACRVMEQRVFKDIERLKRHCENYGYQAPCDTQRSTKPKDKAEEAKDEEADDDSVEEESQEEENGGNPSSMAPKPELPNTDVLRTPQLSDFGLSELHLKRVLAGTEWCSEVPPMPEMNLPHPSLETSVPSPMPITPKCNLRMDDYELQTPQMHDFGITEHTMCLNNDFTMNLFKKAEKRPRPLRDTTEPPVNALIDSLQTKAEKLESPEPPVFCTPGFKIKKTNSHSFPTAQDTGDPEFPCHPGNLPATPEVPAFQTPYVNRLVSTKKSTQQPEPSIMQTDNDTQTFDLPTPPCNRAAGFKRTWEYDVPDISTTGLEEKQMPVMPNLESALGNSLQSSNGKILKFSENEKVAKEPTVNSLELDGLTQEFSLGTPRIRAHYQEPTTPEMPDLSSVTQDICKLVSQAQLKKTTMTNEHPPVKPDKKKHRSASLSEVSENEFQSLPSYLRQMSLNSLNQTVHNINNFMAEYQGETTEFQMEKLKKIISVGTKAPVYILCLTELKRLKHVRGDRNTSVYRLITHI</sequence>
<dbReference type="GeneTree" id="ENSGT00500000045005"/>
<keyword evidence="5" id="KW-0963">Cytoplasm</keyword>
<protein>
    <submittedName>
        <fullName evidence="14">Spindle and kinetochore associated complex subunit 3</fullName>
    </submittedName>
</protein>
<dbReference type="GeneID" id="100690144"/>
<reference evidence="14" key="2">
    <citation type="submission" date="2025-09" db="UniProtKB">
        <authorList>
            <consortium name="Ensembl"/>
        </authorList>
    </citation>
    <scope>IDENTIFICATION</scope>
</reference>
<comment type="subcellular location">
    <subcellularLocation>
        <location evidence="2">Chromosome</location>
        <location evidence="2">Centromere</location>
        <location evidence="2">Kinetochore</location>
    </subcellularLocation>
    <subcellularLocation>
        <location evidence="1">Cytoplasm</location>
        <location evidence="1">Cytoskeleton</location>
        <location evidence="1">Spindle</location>
    </subcellularLocation>
</comment>
<feature type="region of interest" description="Disordered" evidence="13">
    <location>
        <begin position="110"/>
        <end position="167"/>
    </location>
</feature>
<feature type="region of interest" description="Disordered" evidence="13">
    <location>
        <begin position="350"/>
        <end position="373"/>
    </location>
</feature>
<dbReference type="Proteomes" id="UP000005207">
    <property type="component" value="Unplaced"/>
</dbReference>
<evidence type="ECO:0000256" key="4">
    <source>
        <dbReference type="ARBA" id="ARBA00022454"/>
    </source>
</evidence>
<feature type="region of interest" description="Disordered" evidence="13">
    <location>
        <begin position="493"/>
        <end position="517"/>
    </location>
</feature>
<organism evidence="14 15">
    <name type="scientific">Oreochromis niloticus</name>
    <name type="common">Nile tilapia</name>
    <name type="synonym">Tilapia nilotica</name>
    <dbReference type="NCBI Taxonomy" id="8128"/>
    <lineage>
        <taxon>Eukaryota</taxon>
        <taxon>Metazoa</taxon>
        <taxon>Chordata</taxon>
        <taxon>Craniata</taxon>
        <taxon>Vertebrata</taxon>
        <taxon>Euteleostomi</taxon>
        <taxon>Actinopterygii</taxon>
        <taxon>Neopterygii</taxon>
        <taxon>Teleostei</taxon>
        <taxon>Neoteleostei</taxon>
        <taxon>Acanthomorphata</taxon>
        <taxon>Ovalentaria</taxon>
        <taxon>Cichlomorphae</taxon>
        <taxon>Cichliformes</taxon>
        <taxon>Cichlidae</taxon>
        <taxon>African cichlids</taxon>
        <taxon>Pseudocrenilabrinae</taxon>
        <taxon>Oreochromini</taxon>
        <taxon>Oreochromis</taxon>
    </lineage>
</organism>
<evidence type="ECO:0000256" key="11">
    <source>
        <dbReference type="ARBA" id="ARBA00023306"/>
    </source>
</evidence>
<accession>I3KF72</accession>
<dbReference type="GO" id="GO:0051301">
    <property type="term" value="P:cell division"/>
    <property type="evidence" value="ECO:0007669"/>
    <property type="project" value="UniProtKB-KW"/>
</dbReference>
<dbReference type="RefSeq" id="XP_003456630.2">
    <property type="nucleotide sequence ID" value="XM_003456582.5"/>
</dbReference>
<keyword evidence="11" id="KW-0131">Cell cycle</keyword>
<keyword evidence="6" id="KW-0132">Cell division</keyword>
<feature type="compositionally biased region" description="Acidic residues" evidence="13">
    <location>
        <begin position="128"/>
        <end position="147"/>
    </location>
</feature>
<evidence type="ECO:0000256" key="12">
    <source>
        <dbReference type="ARBA" id="ARBA00023328"/>
    </source>
</evidence>
<dbReference type="Gene3D" id="6.10.250.1400">
    <property type="match status" value="1"/>
</dbReference>
<dbReference type="eggNOG" id="ENOG502QSTX">
    <property type="taxonomic scope" value="Eukaryota"/>
</dbReference>
<dbReference type="GO" id="GO:0007059">
    <property type="term" value="P:chromosome segregation"/>
    <property type="evidence" value="ECO:0007669"/>
    <property type="project" value="InterPro"/>
</dbReference>
<dbReference type="OMA" id="HCENYGY"/>
<dbReference type="CTD" id="221150"/>
<comment type="similarity">
    <text evidence="3">Belongs to the SKA3 family.</text>
</comment>
<dbReference type="KEGG" id="onl:100690144"/>
<keyword evidence="15" id="KW-1185">Reference proteome</keyword>
<evidence type="ECO:0000256" key="7">
    <source>
        <dbReference type="ARBA" id="ARBA00022701"/>
    </source>
</evidence>
<evidence type="ECO:0000256" key="8">
    <source>
        <dbReference type="ARBA" id="ARBA00022776"/>
    </source>
</evidence>
<dbReference type="InterPro" id="IPR033341">
    <property type="entry name" value="SKA3"/>
</dbReference>
<reference evidence="14" key="1">
    <citation type="submission" date="2025-08" db="UniProtKB">
        <authorList>
            <consortium name="Ensembl"/>
        </authorList>
    </citation>
    <scope>IDENTIFICATION</scope>
</reference>
<evidence type="ECO:0000313" key="15">
    <source>
        <dbReference type="Proteomes" id="UP000005207"/>
    </source>
</evidence>
<dbReference type="GO" id="GO:0005876">
    <property type="term" value="C:spindle microtubule"/>
    <property type="evidence" value="ECO:0007669"/>
    <property type="project" value="TreeGrafter"/>
</dbReference>
<name>I3KF72_ORENI</name>
<evidence type="ECO:0000256" key="10">
    <source>
        <dbReference type="ARBA" id="ARBA00023212"/>
    </source>
</evidence>
<evidence type="ECO:0000313" key="14">
    <source>
        <dbReference type="Ensembl" id="ENSONIP00000019767.1"/>
    </source>
</evidence>
<evidence type="ECO:0000256" key="2">
    <source>
        <dbReference type="ARBA" id="ARBA00004629"/>
    </source>
</evidence>
<dbReference type="FunCoup" id="I3KF72">
    <property type="interactions" value="1759"/>
</dbReference>
<evidence type="ECO:0000256" key="1">
    <source>
        <dbReference type="ARBA" id="ARBA00004186"/>
    </source>
</evidence>
<evidence type="ECO:0000256" key="6">
    <source>
        <dbReference type="ARBA" id="ARBA00022618"/>
    </source>
</evidence>
<dbReference type="GO" id="GO:0000278">
    <property type="term" value="P:mitotic cell cycle"/>
    <property type="evidence" value="ECO:0007669"/>
    <property type="project" value="TreeGrafter"/>
</dbReference>